<dbReference type="InterPro" id="IPR035965">
    <property type="entry name" value="PAS-like_dom_sf"/>
</dbReference>
<dbReference type="OrthoDB" id="10625411at2759"/>
<dbReference type="Gene3D" id="3.30.450.20">
    <property type="entry name" value="PAS domain"/>
    <property type="match status" value="1"/>
</dbReference>
<accession>A0A8J5XBN1</accession>
<dbReference type="Proteomes" id="UP000751190">
    <property type="component" value="Unassembled WGS sequence"/>
</dbReference>
<dbReference type="AlphaFoldDB" id="A0A8J5XBN1"/>
<feature type="region of interest" description="Disordered" evidence="1">
    <location>
        <begin position="140"/>
        <end position="247"/>
    </location>
</feature>
<feature type="compositionally biased region" description="Pro residues" evidence="1">
    <location>
        <begin position="153"/>
        <end position="165"/>
    </location>
</feature>
<evidence type="ECO:0000313" key="3">
    <source>
        <dbReference type="Proteomes" id="UP000751190"/>
    </source>
</evidence>
<sequence length="751" mass="78812">MNSFNVAVHTTVSPVALSSAGEPHVVRKGAELSVAVSLNANLPMARSLDLIAELVTDGGALLASHTDEGMTPLSSVTRYVLRAGQTGATLRPRINLLSSAFDGADIPFRIRVRALDDDSVEPAFSPLIVVRSKWPTKSKREAMAAAVPHRPPESAPAPAPAPAPRTPAARALGPVGERVGGGLPWRNASDAASGRRSDSEQSDGAMDMRHMGASLAAADAASHSREGSGSGGSAADGPVGDTLGGDVTRLPTDSACLDANDGTAALLPAEFIDQTDLDEMLRLLVDDELVAQTIGTISGAGGAGDAHAGPPPKARAPTAAELAEIAMQQTDASAAIAEALADAFAANAPAEVDLCNQPPPMAPVPRAGAHSVHAVMPTARQRVRTVVHGYEGESAALDSLEVALEDGRRKRRPLSVAPALTAGIAPARSLLPAWLDRVSLCKASGFVCVEALADPSALARAGVGGVLPPSSLRVRWTSANMNSTVGLPLDRLLGTRPLLELFSVDSQSRLASVASELLASRARLALDCGVVLLTAAAADGRHMSATCHAMMHTDGSAEGSLAVPKVLVLLRVHSHALGDSPMLTFDHPRACDAPSEDGDVVRRLFAGRVHYASPSTIDLCGYEAWHFLGREAGCSVHPDDAHRWFQYKLDVSRRLQAEPNTWVSHLFTHRHVHRELGWVWVHCATQSRLARAPPHFAHRPPTVHDTLACALHEVIVRTRAVEESELPMAHAASTAMLEASDVLGESEEPPF</sequence>
<gene>
    <name evidence="2" type="ORF">KFE25_011393</name>
</gene>
<comment type="caution">
    <text evidence="2">The sequence shown here is derived from an EMBL/GenBank/DDBJ whole genome shotgun (WGS) entry which is preliminary data.</text>
</comment>
<dbReference type="EMBL" id="JAGTXO010000031">
    <property type="protein sequence ID" value="KAG8460618.1"/>
    <property type="molecule type" value="Genomic_DNA"/>
</dbReference>
<organism evidence="2 3">
    <name type="scientific">Diacronema lutheri</name>
    <name type="common">Unicellular marine alga</name>
    <name type="synonym">Monochrysis lutheri</name>
    <dbReference type="NCBI Taxonomy" id="2081491"/>
    <lineage>
        <taxon>Eukaryota</taxon>
        <taxon>Haptista</taxon>
        <taxon>Haptophyta</taxon>
        <taxon>Pavlovophyceae</taxon>
        <taxon>Pavlovales</taxon>
        <taxon>Pavlovaceae</taxon>
        <taxon>Diacronema</taxon>
    </lineage>
</organism>
<evidence type="ECO:0000256" key="1">
    <source>
        <dbReference type="SAM" id="MobiDB-lite"/>
    </source>
</evidence>
<name>A0A8J5XBN1_DIALT</name>
<evidence type="ECO:0000313" key="2">
    <source>
        <dbReference type="EMBL" id="KAG8460618.1"/>
    </source>
</evidence>
<protein>
    <submittedName>
        <fullName evidence="2">Uncharacterized protein</fullName>
    </submittedName>
</protein>
<keyword evidence="3" id="KW-1185">Reference proteome</keyword>
<proteinExistence type="predicted"/>
<reference evidence="2" key="1">
    <citation type="submission" date="2021-05" db="EMBL/GenBank/DDBJ databases">
        <title>The genome of the haptophyte Pavlova lutheri (Diacronema luteri, Pavlovales) - a model for lipid biosynthesis in eukaryotic algae.</title>
        <authorList>
            <person name="Hulatt C.J."/>
            <person name="Posewitz M.C."/>
        </authorList>
    </citation>
    <scope>NUCLEOTIDE SEQUENCE</scope>
    <source>
        <strain evidence="2">NIVA-4/92</strain>
    </source>
</reference>
<dbReference type="SUPFAM" id="SSF55785">
    <property type="entry name" value="PYP-like sensor domain (PAS domain)"/>
    <property type="match status" value="1"/>
</dbReference>